<dbReference type="Proteomes" id="UP000319094">
    <property type="component" value="Unassembled WGS sequence"/>
</dbReference>
<name>A0A542XYF5_9MICO</name>
<dbReference type="Pfam" id="PF22294">
    <property type="entry name" value="DUF6966"/>
    <property type="match status" value="1"/>
</dbReference>
<sequence>MSETEDSLLELSDFLKAFGETYLSNYFARVREAILGAASHNGRREAAQRGLALFAGMNSFNDLVIMNGNNAVQELNDQLDRMRGEAFTSLVEIALNTSSSREEER</sequence>
<dbReference type="OrthoDB" id="5073365at2"/>
<keyword evidence="3" id="KW-1185">Reference proteome</keyword>
<comment type="caution">
    <text evidence="2">The sequence shown here is derived from an EMBL/GenBank/DDBJ whole genome shotgun (WGS) entry which is preliminary data.</text>
</comment>
<evidence type="ECO:0000259" key="1">
    <source>
        <dbReference type="Pfam" id="PF22294"/>
    </source>
</evidence>
<dbReference type="RefSeq" id="WP_141888872.1">
    <property type="nucleotide sequence ID" value="NZ_BAAAUY010000023.1"/>
</dbReference>
<accession>A0A542XYF5</accession>
<gene>
    <name evidence="2" type="ORF">FB468_3297</name>
</gene>
<evidence type="ECO:0000313" key="2">
    <source>
        <dbReference type="EMBL" id="TQL40773.1"/>
    </source>
</evidence>
<dbReference type="EMBL" id="VFON01000002">
    <property type="protein sequence ID" value="TQL40773.1"/>
    <property type="molecule type" value="Genomic_DNA"/>
</dbReference>
<feature type="domain" description="DUF6966" evidence="1">
    <location>
        <begin position="18"/>
        <end position="70"/>
    </location>
</feature>
<organism evidence="2 3">
    <name type="scientific">Leucobacter komagatae</name>
    <dbReference type="NCBI Taxonomy" id="55969"/>
    <lineage>
        <taxon>Bacteria</taxon>
        <taxon>Bacillati</taxon>
        <taxon>Actinomycetota</taxon>
        <taxon>Actinomycetes</taxon>
        <taxon>Micrococcales</taxon>
        <taxon>Microbacteriaceae</taxon>
        <taxon>Leucobacter</taxon>
    </lineage>
</organism>
<dbReference type="AlphaFoldDB" id="A0A542XYF5"/>
<proteinExistence type="predicted"/>
<evidence type="ECO:0000313" key="3">
    <source>
        <dbReference type="Proteomes" id="UP000319094"/>
    </source>
</evidence>
<dbReference type="InterPro" id="IPR054239">
    <property type="entry name" value="DUF6966"/>
</dbReference>
<reference evidence="2 3" key="1">
    <citation type="submission" date="2019-06" db="EMBL/GenBank/DDBJ databases">
        <title>Sequencing the genomes of 1000 actinobacteria strains.</title>
        <authorList>
            <person name="Klenk H.-P."/>
        </authorList>
    </citation>
    <scope>NUCLEOTIDE SEQUENCE [LARGE SCALE GENOMIC DNA]</scope>
    <source>
        <strain evidence="2 3">DSM 8803</strain>
    </source>
</reference>
<protein>
    <recommendedName>
        <fullName evidence="1">DUF6966 domain-containing protein</fullName>
    </recommendedName>
</protein>